<evidence type="ECO:0000256" key="1">
    <source>
        <dbReference type="ARBA" id="ARBA00004305"/>
    </source>
</evidence>
<keyword evidence="4" id="KW-0143">Chaperone</keyword>
<evidence type="ECO:0000256" key="3">
    <source>
        <dbReference type="ARBA" id="ARBA00023128"/>
    </source>
</evidence>
<comment type="function">
    <text evidence="5">Assembly factor required for Rieske Fe-S protein UQCRFS1 incorporation into the cytochrome b-c1 (CIII) complex. Functions as a chaperone, binding to this subunit within the mitochondrial matrix and stabilizing it prior to its translocation and insertion into the late CIII dimeric intermediate within the mitochondrial inner membrane.</text>
</comment>
<dbReference type="AlphaFoldDB" id="A0A8T2KI77"/>
<keyword evidence="3" id="KW-0496">Mitochondrion</keyword>
<name>A0A8T2KI77_9PIPI</name>
<dbReference type="InterPro" id="IPR008011">
    <property type="entry name" value="Complex1_LYR_dom"/>
</dbReference>
<dbReference type="EMBL" id="JAACNH010000001">
    <property type="protein sequence ID" value="KAG8456213.1"/>
    <property type="molecule type" value="Genomic_DNA"/>
</dbReference>
<dbReference type="Pfam" id="PF05347">
    <property type="entry name" value="Complex1_LYR"/>
    <property type="match status" value="1"/>
</dbReference>
<dbReference type="PANTHER" id="PTHR46749:SF1">
    <property type="entry name" value="COMPLEX III ASSEMBLY FACTOR LYRM7"/>
    <property type="match status" value="1"/>
</dbReference>
<evidence type="ECO:0000256" key="5">
    <source>
        <dbReference type="ARBA" id="ARBA00025430"/>
    </source>
</evidence>
<dbReference type="InterPro" id="IPR045298">
    <property type="entry name" value="Complex1_LYR_LYRM7"/>
</dbReference>
<dbReference type="PANTHER" id="PTHR46749">
    <property type="entry name" value="COMPLEX III ASSEMBLY FACTOR LYRM7"/>
    <property type="match status" value="1"/>
</dbReference>
<dbReference type="GO" id="GO:0005759">
    <property type="term" value="C:mitochondrial matrix"/>
    <property type="evidence" value="ECO:0007669"/>
    <property type="project" value="UniProtKB-SubCell"/>
</dbReference>
<comment type="similarity">
    <text evidence="2">Belongs to the complex I LYR family.</text>
</comment>
<feature type="domain" description="Complex 1 LYR protein" evidence="9">
    <location>
        <begin position="16"/>
        <end position="69"/>
    </location>
</feature>
<dbReference type="Proteomes" id="UP000812440">
    <property type="component" value="Chromosome 1"/>
</dbReference>
<dbReference type="OrthoDB" id="529194at2759"/>
<evidence type="ECO:0000256" key="8">
    <source>
        <dbReference type="ARBA" id="ARBA00031830"/>
    </source>
</evidence>
<reference evidence="10" key="1">
    <citation type="thesis" date="2020" institute="ProQuest LLC" country="789 East Eisenhower Parkway, Ann Arbor, MI, USA">
        <title>Comparative Genomics and Chromosome Evolution.</title>
        <authorList>
            <person name="Mudd A.B."/>
        </authorList>
    </citation>
    <scope>NUCLEOTIDE SEQUENCE</scope>
    <source>
        <strain evidence="10">Female2</strain>
        <tissue evidence="10">Blood</tissue>
    </source>
</reference>
<dbReference type="CDD" id="cd20267">
    <property type="entry name" value="Complex1_LYR_LYRM7"/>
    <property type="match status" value="1"/>
</dbReference>
<dbReference type="GO" id="GO:0034551">
    <property type="term" value="P:mitochondrial respiratory chain complex III assembly"/>
    <property type="evidence" value="ECO:0007669"/>
    <property type="project" value="InterPro"/>
</dbReference>
<gene>
    <name evidence="10" type="ORF">GDO86_002128</name>
</gene>
<comment type="subcellular location">
    <subcellularLocation>
        <location evidence="1">Mitochondrion matrix</location>
    </subcellularLocation>
</comment>
<comment type="caution">
    <text evidence="10">The sequence shown here is derived from an EMBL/GenBank/DDBJ whole genome shotgun (WGS) entry which is preliminary data.</text>
</comment>
<proteinExistence type="inferred from homology"/>
<evidence type="ECO:0000256" key="4">
    <source>
        <dbReference type="ARBA" id="ARBA00023186"/>
    </source>
</evidence>
<dbReference type="InterPro" id="IPR050435">
    <property type="entry name" value="MZM1/LYRM7"/>
</dbReference>
<keyword evidence="11" id="KW-1185">Reference proteome</keyword>
<accession>A0A8T2KI77</accession>
<evidence type="ECO:0000259" key="9">
    <source>
        <dbReference type="Pfam" id="PF05347"/>
    </source>
</evidence>
<comment type="subunit">
    <text evidence="6">Interacts with UQCRFS1.</text>
</comment>
<organism evidence="10 11">
    <name type="scientific">Hymenochirus boettgeri</name>
    <name type="common">Congo dwarf clawed frog</name>
    <dbReference type="NCBI Taxonomy" id="247094"/>
    <lineage>
        <taxon>Eukaryota</taxon>
        <taxon>Metazoa</taxon>
        <taxon>Chordata</taxon>
        <taxon>Craniata</taxon>
        <taxon>Vertebrata</taxon>
        <taxon>Euteleostomi</taxon>
        <taxon>Amphibia</taxon>
        <taxon>Batrachia</taxon>
        <taxon>Anura</taxon>
        <taxon>Pipoidea</taxon>
        <taxon>Pipidae</taxon>
        <taxon>Pipinae</taxon>
        <taxon>Hymenochirus</taxon>
    </lineage>
</organism>
<evidence type="ECO:0000256" key="7">
    <source>
        <dbReference type="ARBA" id="ARBA00026165"/>
    </source>
</evidence>
<evidence type="ECO:0000256" key="2">
    <source>
        <dbReference type="ARBA" id="ARBA00009508"/>
    </source>
</evidence>
<dbReference type="GO" id="GO:0044183">
    <property type="term" value="F:protein folding chaperone"/>
    <property type="evidence" value="ECO:0007669"/>
    <property type="project" value="TreeGrafter"/>
</dbReference>
<protein>
    <recommendedName>
        <fullName evidence="7">Complex III assembly factor LYRM7</fullName>
    </recommendedName>
    <alternativeName>
        <fullName evidence="8">LYR motif-containing protein 7</fullName>
    </alternativeName>
</protein>
<evidence type="ECO:0000313" key="10">
    <source>
        <dbReference type="EMBL" id="KAG8456213.1"/>
    </source>
</evidence>
<evidence type="ECO:0000256" key="6">
    <source>
        <dbReference type="ARBA" id="ARBA00025809"/>
    </source>
</evidence>
<evidence type="ECO:0000313" key="11">
    <source>
        <dbReference type="Proteomes" id="UP000812440"/>
    </source>
</evidence>
<sequence>MDGEVRLAGGMESRMKVLQLFKALHRTRQCVFQSDPNALQAARQRINEEFRKHKSEGSLAKISELMKIGADVETLLRTSVIQGIHKDSQTIVLKPRKEVLLENFPFCDAPEK</sequence>